<feature type="region of interest" description="Disordered" evidence="1">
    <location>
        <begin position="73"/>
        <end position="115"/>
    </location>
</feature>
<dbReference type="Proteomes" id="UP001480595">
    <property type="component" value="Unassembled WGS sequence"/>
</dbReference>
<accession>A0ABR1TRC9</accession>
<evidence type="ECO:0000313" key="2">
    <source>
        <dbReference type="EMBL" id="KAK8049133.1"/>
    </source>
</evidence>
<proteinExistence type="predicted"/>
<evidence type="ECO:0000256" key="1">
    <source>
        <dbReference type="SAM" id="MobiDB-lite"/>
    </source>
</evidence>
<feature type="region of interest" description="Disordered" evidence="1">
    <location>
        <begin position="1"/>
        <end position="31"/>
    </location>
</feature>
<organism evidence="2 3">
    <name type="scientific">Apiospora phragmitis</name>
    <dbReference type="NCBI Taxonomy" id="2905665"/>
    <lineage>
        <taxon>Eukaryota</taxon>
        <taxon>Fungi</taxon>
        <taxon>Dikarya</taxon>
        <taxon>Ascomycota</taxon>
        <taxon>Pezizomycotina</taxon>
        <taxon>Sordariomycetes</taxon>
        <taxon>Xylariomycetidae</taxon>
        <taxon>Amphisphaeriales</taxon>
        <taxon>Apiosporaceae</taxon>
        <taxon>Apiospora</taxon>
    </lineage>
</organism>
<gene>
    <name evidence="2" type="ORF">PG994_010863</name>
</gene>
<dbReference type="RefSeq" id="XP_066711382.1">
    <property type="nucleotide sequence ID" value="XM_066862272.1"/>
</dbReference>
<dbReference type="EMBL" id="JAQQWL010000011">
    <property type="protein sequence ID" value="KAK8049133.1"/>
    <property type="molecule type" value="Genomic_DNA"/>
</dbReference>
<sequence>MDYQLDCDNPSSDQQPASFAPGTSRSSIGSAASVANGESNQIPQVYIAIGRIHEACLRATSTYLGALDANRRARESCSPLPRTPGALRDDNNSNHTKPPFHHQQGDSNRRVPQPSSSLLKNISTICNQLWTGSQRDRLDVLNVEREAAKTMALLLEWAETVVLGDYYEWALAGEDAFWKVVHAGRHLCDWLGVQESIDAMDELETQLVRESGGGTGSEERAST</sequence>
<comment type="caution">
    <text evidence="2">The sequence shown here is derived from an EMBL/GenBank/DDBJ whole genome shotgun (WGS) entry which is preliminary data.</text>
</comment>
<name>A0ABR1TRC9_9PEZI</name>
<protein>
    <submittedName>
        <fullName evidence="2">Uncharacterized protein</fullName>
    </submittedName>
</protein>
<reference evidence="2 3" key="1">
    <citation type="submission" date="2023-01" db="EMBL/GenBank/DDBJ databases">
        <title>Analysis of 21 Apiospora genomes using comparative genomics revels a genus with tremendous synthesis potential of carbohydrate active enzymes and secondary metabolites.</title>
        <authorList>
            <person name="Sorensen T."/>
        </authorList>
    </citation>
    <scope>NUCLEOTIDE SEQUENCE [LARGE SCALE GENOMIC DNA]</scope>
    <source>
        <strain evidence="2 3">CBS 135458</strain>
    </source>
</reference>
<keyword evidence="3" id="KW-1185">Reference proteome</keyword>
<evidence type="ECO:0000313" key="3">
    <source>
        <dbReference type="Proteomes" id="UP001480595"/>
    </source>
</evidence>
<dbReference type="GeneID" id="92095335"/>
<feature type="compositionally biased region" description="Polar residues" evidence="1">
    <location>
        <begin position="9"/>
        <end position="30"/>
    </location>
</feature>